<dbReference type="GO" id="GO:0009236">
    <property type="term" value="P:cobalamin biosynthetic process"/>
    <property type="evidence" value="ECO:0007669"/>
    <property type="project" value="InterPro"/>
</dbReference>
<accession>A0A069P2F2</accession>
<protein>
    <submittedName>
        <fullName evidence="9">Cobalamin biosynthesis protein CobW</fullName>
    </submittedName>
    <submittedName>
        <fullName evidence="8">Cobalamin biosynthesis-like protein</fullName>
    </submittedName>
</protein>
<keyword evidence="3" id="KW-0143">Chaperone</keyword>
<dbReference type="EMBL" id="BMEG01000002">
    <property type="protein sequence ID" value="GGD62861.1"/>
    <property type="molecule type" value="Genomic_DNA"/>
</dbReference>
<sequence length="359" mass="38983">MQTRKIPVTVVTGFLGSGKTTLMRHIMSNAQGLRLAVIVNEFGELGIDGEILKGCGIGCDDEAASADRNLYELANGCLCCTVQEEFYPVMEQLLERRDRIDHVLIETSGLALPKPLVQAFNWPSIKNAFTVDAVITVVDGPAAASGQFASNPAAVDAQRKADPNLDHESPLHELFEDQLSSADLVIVNKTDLMDGNAFGHVEALIRPEIPPQVKIVPAQMGRLDLHALLGLQSASEETIHLRHDHHGAVDDEGHADHHHDAFDSVVVQASIESREQVIAALQSLVEHHTIYRVKGFAALPGAAMRLVVQGVGRRFDSYFDRRWFEGEAASRFVLIGEDLDQPALQAAFDAALASAPVQA</sequence>
<comment type="caution">
    <text evidence="9">The sequence shown here is derived from an EMBL/GenBank/DDBJ whole genome shotgun (WGS) entry which is preliminary data.</text>
</comment>
<dbReference type="Proteomes" id="UP000597138">
    <property type="component" value="Unassembled WGS sequence"/>
</dbReference>
<evidence type="ECO:0000313" key="9">
    <source>
        <dbReference type="EMBL" id="KDR34758.1"/>
    </source>
</evidence>
<dbReference type="InterPro" id="IPR051316">
    <property type="entry name" value="Zinc-reg_GTPase_activator"/>
</dbReference>
<dbReference type="eggNOG" id="COG0523">
    <property type="taxonomic scope" value="Bacteria"/>
</dbReference>
<dbReference type="InterPro" id="IPR003495">
    <property type="entry name" value="CobW/HypB/UreG_nucleotide-bd"/>
</dbReference>
<evidence type="ECO:0000313" key="10">
    <source>
        <dbReference type="Proteomes" id="UP000027439"/>
    </source>
</evidence>
<dbReference type="SUPFAM" id="SSF52540">
    <property type="entry name" value="P-loop containing nucleoside triphosphate hydrolases"/>
    <property type="match status" value="1"/>
</dbReference>
<dbReference type="CDD" id="cd03112">
    <property type="entry name" value="CobW-like"/>
    <property type="match status" value="1"/>
</dbReference>
<dbReference type="RefSeq" id="WP_035964550.1">
    <property type="nucleotide sequence ID" value="NZ_BMEG01000002.1"/>
</dbReference>
<dbReference type="PANTHER" id="PTHR13748">
    <property type="entry name" value="COBW-RELATED"/>
    <property type="match status" value="1"/>
</dbReference>
<reference evidence="8" key="4">
    <citation type="submission" date="2024-05" db="EMBL/GenBank/DDBJ databases">
        <authorList>
            <person name="Sun Q."/>
            <person name="Zhou Y."/>
        </authorList>
    </citation>
    <scope>NUCLEOTIDE SEQUENCE</scope>
    <source>
        <strain evidence="8">CGMCC 1.11013</strain>
    </source>
</reference>
<dbReference type="InterPro" id="IPR036627">
    <property type="entry name" value="CobW-likC_sf"/>
</dbReference>
<dbReference type="InterPro" id="IPR011629">
    <property type="entry name" value="CobW-like_C"/>
</dbReference>
<reference evidence="11" key="3">
    <citation type="journal article" date="2019" name="Int. J. Syst. Evol. Microbiol.">
        <title>The Global Catalogue of Microorganisms (GCM) 10K type strain sequencing project: providing services to taxonomists for standard genome sequencing and annotation.</title>
        <authorList>
            <consortium name="The Broad Institute Genomics Platform"/>
            <consortium name="The Broad Institute Genome Sequencing Center for Infectious Disease"/>
            <person name="Wu L."/>
            <person name="Ma J."/>
        </authorList>
    </citation>
    <scope>NUCLEOTIDE SEQUENCE [LARGE SCALE GENOMIC DNA]</scope>
    <source>
        <strain evidence="11">CGMCC 1.11013</strain>
    </source>
</reference>
<dbReference type="OrthoDB" id="9808822at2"/>
<dbReference type="GO" id="GO:0016787">
    <property type="term" value="F:hydrolase activity"/>
    <property type="evidence" value="ECO:0007669"/>
    <property type="project" value="UniProtKB-KW"/>
</dbReference>
<dbReference type="Proteomes" id="UP000027439">
    <property type="component" value="Unassembled WGS sequence"/>
</dbReference>
<dbReference type="SUPFAM" id="SSF90002">
    <property type="entry name" value="Hypothetical protein YjiA, C-terminal domain"/>
    <property type="match status" value="1"/>
</dbReference>
<comment type="function">
    <text evidence="5">Zinc chaperone that directly transfers zinc cofactor to target proteins, thereby activating them. Zinc is transferred from the CXCC motif in the GTPase domain to the zinc binding site in target proteins in a process requiring GTP hydrolysis.</text>
</comment>
<evidence type="ECO:0000256" key="3">
    <source>
        <dbReference type="ARBA" id="ARBA00023186"/>
    </source>
</evidence>
<gene>
    <name evidence="8" type="primary">cobW</name>
    <name evidence="9" type="ORF">BG57_04145</name>
    <name evidence="8" type="ORF">GCM10010985_16270</name>
</gene>
<evidence type="ECO:0000256" key="1">
    <source>
        <dbReference type="ARBA" id="ARBA00022741"/>
    </source>
</evidence>
<dbReference type="EMBL" id="JFHE01000011">
    <property type="protein sequence ID" value="KDR34758.1"/>
    <property type="molecule type" value="Genomic_DNA"/>
</dbReference>
<dbReference type="Gene3D" id="3.30.1220.10">
    <property type="entry name" value="CobW-like, C-terminal domain"/>
    <property type="match status" value="1"/>
</dbReference>
<evidence type="ECO:0000256" key="2">
    <source>
        <dbReference type="ARBA" id="ARBA00022801"/>
    </source>
</evidence>
<proteinExistence type="inferred from homology"/>
<organism evidence="9 10">
    <name type="scientific">Caballeronia grimmiae</name>
    <dbReference type="NCBI Taxonomy" id="1071679"/>
    <lineage>
        <taxon>Bacteria</taxon>
        <taxon>Pseudomonadati</taxon>
        <taxon>Pseudomonadota</taxon>
        <taxon>Betaproteobacteria</taxon>
        <taxon>Burkholderiales</taxon>
        <taxon>Burkholderiaceae</taxon>
        <taxon>Caballeronia</taxon>
    </lineage>
</organism>
<keyword evidence="1" id="KW-0547">Nucleotide-binding</keyword>
<comment type="similarity">
    <text evidence="4">Belongs to the SIMIBI class G3E GTPase family. ZNG1 subfamily.</text>
</comment>
<name>A0A069P2F2_9BURK</name>
<evidence type="ECO:0000256" key="4">
    <source>
        <dbReference type="ARBA" id="ARBA00034320"/>
    </source>
</evidence>
<reference evidence="9 10" key="2">
    <citation type="submission" date="2014-03" db="EMBL/GenBank/DDBJ databases">
        <title>Draft Genome Sequences of Four Burkholderia Strains.</title>
        <authorList>
            <person name="Liu X.Y."/>
            <person name="Li C.X."/>
            <person name="Xu J.H."/>
        </authorList>
    </citation>
    <scope>NUCLEOTIDE SEQUENCE [LARGE SCALE GENOMIC DNA]</scope>
    <source>
        <strain evidence="9 10">R27</strain>
    </source>
</reference>
<keyword evidence="11" id="KW-1185">Reference proteome</keyword>
<feature type="domain" description="CobW C-terminal" evidence="7">
    <location>
        <begin position="262"/>
        <end position="352"/>
    </location>
</feature>
<evidence type="ECO:0000256" key="5">
    <source>
        <dbReference type="ARBA" id="ARBA00045658"/>
    </source>
</evidence>
<evidence type="ECO:0000259" key="7">
    <source>
        <dbReference type="SMART" id="SM00833"/>
    </source>
</evidence>
<dbReference type="InterPro" id="IPR027417">
    <property type="entry name" value="P-loop_NTPase"/>
</dbReference>
<keyword evidence="2" id="KW-0378">Hydrolase</keyword>
<evidence type="ECO:0000256" key="6">
    <source>
        <dbReference type="ARBA" id="ARBA00049117"/>
    </source>
</evidence>
<dbReference type="GO" id="GO:0000166">
    <property type="term" value="F:nucleotide binding"/>
    <property type="evidence" value="ECO:0007669"/>
    <property type="project" value="UniProtKB-KW"/>
</dbReference>
<dbReference type="NCBIfam" id="TIGR02475">
    <property type="entry name" value="CobW"/>
    <property type="match status" value="1"/>
</dbReference>
<dbReference type="Gene3D" id="3.40.50.300">
    <property type="entry name" value="P-loop containing nucleotide triphosphate hydrolases"/>
    <property type="match status" value="1"/>
</dbReference>
<reference evidence="8" key="1">
    <citation type="journal article" date="2014" name="Int. J. Syst. Evol. Microbiol.">
        <title>Complete genome of a new Firmicutes species belonging to the dominant human colonic microbiota ('Ruminococcus bicirculans') reveals two chromosomes and a selective capacity to utilize plant glucans.</title>
        <authorList>
            <consortium name="NISC Comparative Sequencing Program"/>
            <person name="Wegmann U."/>
            <person name="Louis P."/>
            <person name="Goesmann A."/>
            <person name="Henrissat B."/>
            <person name="Duncan S.H."/>
            <person name="Flint H.J."/>
        </authorList>
    </citation>
    <scope>NUCLEOTIDE SEQUENCE</scope>
    <source>
        <strain evidence="8">CGMCC 1.11013</strain>
    </source>
</reference>
<evidence type="ECO:0000313" key="8">
    <source>
        <dbReference type="EMBL" id="GGD62861.1"/>
    </source>
</evidence>
<dbReference type="PANTHER" id="PTHR13748:SF62">
    <property type="entry name" value="COBW DOMAIN-CONTAINING PROTEIN"/>
    <property type="match status" value="1"/>
</dbReference>
<dbReference type="Pfam" id="PF02492">
    <property type="entry name" value="cobW"/>
    <property type="match status" value="1"/>
</dbReference>
<dbReference type="InterPro" id="IPR012824">
    <property type="entry name" value="CobW"/>
</dbReference>
<dbReference type="AlphaFoldDB" id="A0A069P2F2"/>
<evidence type="ECO:0000313" key="11">
    <source>
        <dbReference type="Proteomes" id="UP000597138"/>
    </source>
</evidence>
<dbReference type="STRING" id="1071679.BG57_04145"/>
<dbReference type="GO" id="GO:0005737">
    <property type="term" value="C:cytoplasm"/>
    <property type="evidence" value="ECO:0007669"/>
    <property type="project" value="TreeGrafter"/>
</dbReference>
<comment type="catalytic activity">
    <reaction evidence="6">
        <text>GTP + H2O = GDP + phosphate + H(+)</text>
        <dbReference type="Rhea" id="RHEA:19669"/>
        <dbReference type="ChEBI" id="CHEBI:15377"/>
        <dbReference type="ChEBI" id="CHEBI:15378"/>
        <dbReference type="ChEBI" id="CHEBI:37565"/>
        <dbReference type="ChEBI" id="CHEBI:43474"/>
        <dbReference type="ChEBI" id="CHEBI:58189"/>
    </reaction>
    <physiologicalReaction direction="left-to-right" evidence="6">
        <dbReference type="Rhea" id="RHEA:19670"/>
    </physiologicalReaction>
</comment>
<dbReference type="Pfam" id="PF07683">
    <property type="entry name" value="CobW_C"/>
    <property type="match status" value="1"/>
</dbReference>
<dbReference type="SMART" id="SM00833">
    <property type="entry name" value="CobW_C"/>
    <property type="match status" value="1"/>
</dbReference>